<comment type="subcellular location">
    <subcellularLocation>
        <location evidence="1">Nucleus</location>
    </subcellularLocation>
</comment>
<dbReference type="InterPro" id="IPR001650">
    <property type="entry name" value="Helicase_C-like"/>
</dbReference>
<dbReference type="Proteomes" id="UP000825935">
    <property type="component" value="Chromosome 17"/>
</dbReference>
<dbReference type="InterPro" id="IPR000330">
    <property type="entry name" value="SNF2_N"/>
</dbReference>
<sequence>MSLREFKETLLLVDSSSSSSCQWNRETVATGGGGMLQVRRPPKGRLKDQMAMIERQAAELECTLLGDSLPAASLSPCPPSSPPRRRCTESSASLFPLIRPPKRTKVSDYGPYLVLDLSDPQLPLPLFTEDSQKVSIGGSRLDSHETTGEDPYQNSSGDDCHSHVQRTNVLDNVNVNEEDGIDLVLNRCRVDSEAGLLIQSQHEGLQESLVLWPPETGDCEGHDDTEICVEQVPASINSRLMPHQREGVKFLFSLYSENKGGILGDDMGLGKTIQVIAFLSAVLENNHSINARNEEKPCKGRRQALIVSPTSVLRNWEQEFHVWGTFDVAIYHGTHRDTVLKKLKAGSLHVVLTSFDTLRIHGESLSTVEWDCIVVDEAHRLKNDKSDLYRVCGTFQTMRRYGLTGTIMQNKLMDLFNVFDWAVPGCLGTREHFREYYEEPLKQGQRISAPERFVRIAEERRHRLAKVLKKYLLRREKHDTIGHLMMGKEDNVIFCEMSPLQRRVYKRLLETPDFQSLVRKDEPCTCGSRLTRAECCFRVLSQGIIWQYLHRENINGCDSCPFCLILPCLTKLQQVSNHLELIKPNPKDDPEKQKKDEMLARHVLGEDAYLVGGIAQEESFLGLSETQHCGKMRALEILLAHWLRQGDKVLLFSYSVRMLDILDKFLIRKGYCFSRLDGSTAMSVRQSLVDEFNRSPSKQVFLISTRAGGLGINLVSANRVVIFDPNWNPAQDLQAQDRSFRFGQRRHVTVYRLLAAGSLEELVYTRQIYKQQLFNIAVSGNLEKRYFDGVQDSKDHKGELFGISNLFKDLSEEAFTSEIIEKHDKRALNFRIKSFPGVLKTATENRKDDSNTEPEQTGNPLDSKSDSGHKSALQKCTGKKHTKDYLSSVLKAAGVIYSHRNEDVVNLKRKALSKKGNDGEDNVIRLDSDMKDNVLLPMTKKSTSDCMASCKTMKSTGSKDGKQQKAKSSLSVGTQDAGSKLEQFEGLVKFKGMGKTEFCKWLLSISEDERQQLLLEFKNRRTV</sequence>
<dbReference type="GO" id="GO:0005524">
    <property type="term" value="F:ATP binding"/>
    <property type="evidence" value="ECO:0007669"/>
    <property type="project" value="InterPro"/>
</dbReference>
<keyword evidence="4" id="KW-0539">Nucleus</keyword>
<feature type="compositionally biased region" description="Polar residues" evidence="5">
    <location>
        <begin position="853"/>
        <end position="862"/>
    </location>
</feature>
<reference evidence="8" key="1">
    <citation type="submission" date="2021-08" db="EMBL/GenBank/DDBJ databases">
        <title>WGS assembly of Ceratopteris richardii.</title>
        <authorList>
            <person name="Marchant D.B."/>
            <person name="Chen G."/>
            <person name="Jenkins J."/>
            <person name="Shu S."/>
            <person name="Leebens-Mack J."/>
            <person name="Grimwood J."/>
            <person name="Schmutz J."/>
            <person name="Soltis P."/>
            <person name="Soltis D."/>
            <person name="Chen Z.-H."/>
        </authorList>
    </citation>
    <scope>NUCLEOTIDE SEQUENCE</scope>
    <source>
        <strain evidence="8">Whitten #5841</strain>
        <tissue evidence="8">Leaf</tissue>
    </source>
</reference>
<proteinExistence type="predicted"/>
<dbReference type="AlphaFoldDB" id="A0A8T2SX26"/>
<dbReference type="OrthoDB" id="413460at2759"/>
<dbReference type="InterPro" id="IPR050496">
    <property type="entry name" value="SNF2_RAD54_helicase_repair"/>
</dbReference>
<name>A0A8T2SX26_CERRI</name>
<dbReference type="InterPro" id="IPR027417">
    <property type="entry name" value="P-loop_NTPase"/>
</dbReference>
<evidence type="ECO:0000256" key="5">
    <source>
        <dbReference type="SAM" id="MobiDB-lite"/>
    </source>
</evidence>
<dbReference type="OMA" id="NHAERAM"/>
<organism evidence="8 9">
    <name type="scientific">Ceratopteris richardii</name>
    <name type="common">Triangle waterfern</name>
    <dbReference type="NCBI Taxonomy" id="49495"/>
    <lineage>
        <taxon>Eukaryota</taxon>
        <taxon>Viridiplantae</taxon>
        <taxon>Streptophyta</taxon>
        <taxon>Embryophyta</taxon>
        <taxon>Tracheophyta</taxon>
        <taxon>Polypodiopsida</taxon>
        <taxon>Polypodiidae</taxon>
        <taxon>Polypodiales</taxon>
        <taxon>Pteridineae</taxon>
        <taxon>Pteridaceae</taxon>
        <taxon>Parkerioideae</taxon>
        <taxon>Ceratopteris</taxon>
    </lineage>
</organism>
<dbReference type="Pfam" id="PF00176">
    <property type="entry name" value="SNF2-rel_dom"/>
    <property type="match status" value="1"/>
</dbReference>
<protein>
    <submittedName>
        <fullName evidence="8">Uncharacterized protein</fullName>
    </submittedName>
</protein>
<evidence type="ECO:0000259" key="6">
    <source>
        <dbReference type="PROSITE" id="PS51192"/>
    </source>
</evidence>
<dbReference type="GO" id="GO:0005634">
    <property type="term" value="C:nucleus"/>
    <property type="evidence" value="ECO:0007669"/>
    <property type="project" value="UniProtKB-SubCell"/>
</dbReference>
<dbReference type="SUPFAM" id="SSF52540">
    <property type="entry name" value="P-loop containing nucleoside triphosphate hydrolases"/>
    <property type="match status" value="2"/>
</dbReference>
<keyword evidence="2" id="KW-0150">Chloroplast</keyword>
<dbReference type="SMART" id="SM00490">
    <property type="entry name" value="HELICc"/>
    <property type="match status" value="1"/>
</dbReference>
<keyword evidence="3" id="KW-0378">Hydrolase</keyword>
<comment type="caution">
    <text evidence="8">The sequence shown here is derived from an EMBL/GenBank/DDBJ whole genome shotgun (WGS) entry which is preliminary data.</text>
</comment>
<keyword evidence="2" id="KW-0934">Plastid</keyword>
<dbReference type="PANTHER" id="PTHR45629:SF7">
    <property type="entry name" value="DNA EXCISION REPAIR PROTEIN ERCC-6-RELATED"/>
    <property type="match status" value="1"/>
</dbReference>
<dbReference type="Gene3D" id="3.40.50.300">
    <property type="entry name" value="P-loop containing nucleotide triphosphate hydrolases"/>
    <property type="match status" value="1"/>
</dbReference>
<evidence type="ECO:0000313" key="8">
    <source>
        <dbReference type="EMBL" id="KAH7372956.1"/>
    </source>
</evidence>
<dbReference type="PROSITE" id="PS51194">
    <property type="entry name" value="HELICASE_CTER"/>
    <property type="match status" value="1"/>
</dbReference>
<evidence type="ECO:0000313" key="9">
    <source>
        <dbReference type="Proteomes" id="UP000825935"/>
    </source>
</evidence>
<feature type="domain" description="Helicase ATP-binding" evidence="6">
    <location>
        <begin position="252"/>
        <end position="425"/>
    </location>
</feature>
<dbReference type="CDD" id="cd18793">
    <property type="entry name" value="SF2_C_SNF"/>
    <property type="match status" value="1"/>
</dbReference>
<evidence type="ECO:0000256" key="4">
    <source>
        <dbReference type="ARBA" id="ARBA00023242"/>
    </source>
</evidence>
<dbReference type="Pfam" id="PF00271">
    <property type="entry name" value="Helicase_C"/>
    <property type="match status" value="1"/>
</dbReference>
<feature type="region of interest" description="Disordered" evidence="5">
    <location>
        <begin position="841"/>
        <end position="877"/>
    </location>
</feature>
<dbReference type="Gene3D" id="3.40.50.10810">
    <property type="entry name" value="Tandem AAA-ATPase domain"/>
    <property type="match status" value="1"/>
</dbReference>
<dbReference type="GO" id="GO:0016787">
    <property type="term" value="F:hydrolase activity"/>
    <property type="evidence" value="ECO:0007669"/>
    <property type="project" value="UniProtKB-KW"/>
</dbReference>
<keyword evidence="9" id="KW-1185">Reference proteome</keyword>
<gene>
    <name evidence="8" type="ORF">KP509_17G031100</name>
</gene>
<evidence type="ECO:0000256" key="2">
    <source>
        <dbReference type="ARBA" id="ARBA00022528"/>
    </source>
</evidence>
<dbReference type="EMBL" id="CM035422">
    <property type="protein sequence ID" value="KAH7372956.1"/>
    <property type="molecule type" value="Genomic_DNA"/>
</dbReference>
<evidence type="ECO:0000256" key="1">
    <source>
        <dbReference type="ARBA" id="ARBA00004123"/>
    </source>
</evidence>
<dbReference type="FunFam" id="3.40.50.10810:FF:000019">
    <property type="entry name" value="DNA excision repair protein ERCC-6-like 2 isoform X1"/>
    <property type="match status" value="1"/>
</dbReference>
<dbReference type="PROSITE" id="PS51192">
    <property type="entry name" value="HELICASE_ATP_BIND_1"/>
    <property type="match status" value="1"/>
</dbReference>
<dbReference type="EMBL" id="CM035422">
    <property type="protein sequence ID" value="KAH7372957.1"/>
    <property type="molecule type" value="Genomic_DNA"/>
</dbReference>
<evidence type="ECO:0000259" key="7">
    <source>
        <dbReference type="PROSITE" id="PS51194"/>
    </source>
</evidence>
<dbReference type="InterPro" id="IPR038718">
    <property type="entry name" value="SNF2-like_sf"/>
</dbReference>
<feature type="domain" description="Helicase C-terminal" evidence="7">
    <location>
        <begin position="634"/>
        <end position="790"/>
    </location>
</feature>
<dbReference type="PANTHER" id="PTHR45629">
    <property type="entry name" value="SNF2/RAD54 FAMILY MEMBER"/>
    <property type="match status" value="1"/>
</dbReference>
<feature type="region of interest" description="Disordered" evidence="5">
    <location>
        <begin position="135"/>
        <end position="162"/>
    </location>
</feature>
<accession>A0A8T2SX26</accession>
<dbReference type="InterPro" id="IPR014001">
    <property type="entry name" value="Helicase_ATP-bd"/>
</dbReference>
<dbReference type="SMART" id="SM00487">
    <property type="entry name" value="DEXDc"/>
    <property type="match status" value="1"/>
</dbReference>
<evidence type="ECO:0000256" key="3">
    <source>
        <dbReference type="ARBA" id="ARBA00022801"/>
    </source>
</evidence>
<dbReference type="InterPro" id="IPR049730">
    <property type="entry name" value="SNF2/RAD54-like_C"/>
</dbReference>